<organism evidence="2 3">
    <name type="scientific">Mycoplasma anserisalpingitidis</name>
    <dbReference type="NCBI Taxonomy" id="519450"/>
    <lineage>
        <taxon>Bacteria</taxon>
        <taxon>Bacillati</taxon>
        <taxon>Mycoplasmatota</taxon>
        <taxon>Mollicutes</taxon>
        <taxon>Mycoplasmataceae</taxon>
        <taxon>Mycoplasma</taxon>
    </lineage>
</organism>
<dbReference type="Gene3D" id="3.40.50.360">
    <property type="match status" value="1"/>
</dbReference>
<dbReference type="InterPro" id="IPR050104">
    <property type="entry name" value="FMN-dep_NADH:Q_OxRdtase_AzoR1"/>
</dbReference>
<feature type="domain" description="Flavodoxin-like fold" evidence="1">
    <location>
        <begin position="1"/>
        <end position="174"/>
    </location>
</feature>
<protein>
    <submittedName>
        <fullName evidence="2">FMN-dependent NADH-azoreductase</fullName>
    </submittedName>
</protein>
<sequence>MKVLVLKGNLVADANSFSNKVVDYFVDKVESKYQDAEVEVINLAKTKLADVFLTQKSFSTYYTDVESAKWISKMKEVDKVIISVPMINFGPSTIVKNFIDAISVADQTFSYKYSKKGDAIGLLTNIDVAIIATQGAPEGWYPWGNHLSWLEGTFKFLGAKKVQSLLVAGTKVNLANSLNNGELISEYDNKINSLVENL</sequence>
<dbReference type="PANTHER" id="PTHR43741">
    <property type="entry name" value="FMN-DEPENDENT NADH-AZOREDUCTASE 1"/>
    <property type="match status" value="1"/>
</dbReference>
<dbReference type="RefSeq" id="WP_146308517.1">
    <property type="nucleotide sequence ID" value="NZ_CP041663.1"/>
</dbReference>
<dbReference type="OrthoDB" id="9805013at2"/>
<name>A0A5B8JA25_9MOLU</name>
<dbReference type="Proteomes" id="UP000317512">
    <property type="component" value="Chromosome"/>
</dbReference>
<gene>
    <name evidence="2" type="ORF">FOY43_00445</name>
</gene>
<dbReference type="InterPro" id="IPR029039">
    <property type="entry name" value="Flavoprotein-like_sf"/>
</dbReference>
<evidence type="ECO:0000313" key="3">
    <source>
        <dbReference type="Proteomes" id="UP000317512"/>
    </source>
</evidence>
<dbReference type="AlphaFoldDB" id="A0A5B8JA25"/>
<evidence type="ECO:0000313" key="2">
    <source>
        <dbReference type="EMBL" id="QDY88136.1"/>
    </source>
</evidence>
<dbReference type="InterPro" id="IPR003680">
    <property type="entry name" value="Flavodoxin_fold"/>
</dbReference>
<evidence type="ECO:0000259" key="1">
    <source>
        <dbReference type="Pfam" id="PF02525"/>
    </source>
</evidence>
<accession>A0A5B8JA25</accession>
<dbReference type="SUPFAM" id="SSF52218">
    <property type="entry name" value="Flavoproteins"/>
    <property type="match status" value="1"/>
</dbReference>
<dbReference type="NCBIfam" id="NF002370">
    <property type="entry name" value="PRK01355.1"/>
    <property type="match status" value="1"/>
</dbReference>
<dbReference type="PANTHER" id="PTHR43741:SF4">
    <property type="entry name" value="FMN-DEPENDENT NADH:QUINONE OXIDOREDUCTASE"/>
    <property type="match status" value="1"/>
</dbReference>
<dbReference type="EMBL" id="CP041663">
    <property type="protein sequence ID" value="QDY88136.1"/>
    <property type="molecule type" value="Genomic_DNA"/>
</dbReference>
<dbReference type="Pfam" id="PF02525">
    <property type="entry name" value="Flavodoxin_2"/>
    <property type="match status" value="1"/>
</dbReference>
<proteinExistence type="predicted"/>
<reference evidence="3" key="1">
    <citation type="submission" date="2019-07" db="EMBL/GenBank/DDBJ databases">
        <title>Complete genome sequences of three Mycoplasma sp. 1220 strains.</title>
        <authorList>
            <person name="Grozner D."/>
            <person name="Forro B."/>
            <person name="Kovacs A.B."/>
            <person name="Marton S."/>
            <person name="Banyai K."/>
            <person name="Kreizinger Z."/>
            <person name="Sulyok K.M."/>
            <person name="Gyuranecz M."/>
        </authorList>
    </citation>
    <scope>NUCLEOTIDE SEQUENCE [LARGE SCALE GENOMIC DNA]</scope>
    <source>
        <strain evidence="3">MYCAV93</strain>
    </source>
</reference>